<protein>
    <submittedName>
        <fullName evidence="1">Uncharacterized protein</fullName>
    </submittedName>
</protein>
<dbReference type="Proteomes" id="UP000324800">
    <property type="component" value="Unassembled WGS sequence"/>
</dbReference>
<name>A0A5J4UFS4_9EUKA</name>
<evidence type="ECO:0000313" key="1">
    <source>
        <dbReference type="EMBL" id="KAA6369104.1"/>
    </source>
</evidence>
<comment type="caution">
    <text evidence="1">The sequence shown here is derived from an EMBL/GenBank/DDBJ whole genome shotgun (WGS) entry which is preliminary data.</text>
</comment>
<dbReference type="EMBL" id="SNRW01016690">
    <property type="protein sequence ID" value="KAA6369104.1"/>
    <property type="molecule type" value="Genomic_DNA"/>
</dbReference>
<accession>A0A5J4UFS4</accession>
<gene>
    <name evidence="1" type="ORF">EZS28_035369</name>
</gene>
<proteinExistence type="predicted"/>
<organism evidence="1 2">
    <name type="scientific">Streblomastix strix</name>
    <dbReference type="NCBI Taxonomy" id="222440"/>
    <lineage>
        <taxon>Eukaryota</taxon>
        <taxon>Metamonada</taxon>
        <taxon>Preaxostyla</taxon>
        <taxon>Oxymonadida</taxon>
        <taxon>Streblomastigidae</taxon>
        <taxon>Streblomastix</taxon>
    </lineage>
</organism>
<dbReference type="AlphaFoldDB" id="A0A5J4UFS4"/>
<sequence length="549" mass="60932">MPHVIVANWLSYLENKGLSHHAIKESRTSSSVLFDKAGIKLEQGLISSIMRKHYRESAKIQKEEAMETKEGQKSLSIRSREKIHVLFFDMEFGISIALKDEIPKPLRVTDIRATALTKLISSGATKEEADCWSCHSQSAETVRRYYDGNNNQSAREAIAGSFNEVSLLGGKLPRRGAQRIVTPVAMKRPPQETASGEADNLLNNKANSGVSYTKGEVDNLPNNNANSGVSYTKGEVDNQLNNKANSGVSYTKGEVDNQLNNKANPGVSYTKAEDDNLLLLKTDKTQLIVSYTKGEDDALLLLKADKTQLIDSYTKGVADDLLNNKANSGVSYTKREDNALLLLKANQSTTYTKTEIDYLISQIEVGDVDLRGYLTLSTSQTIIANKTFNNACRFVSFIDGMATITGASFVKSGADDTVVLFGAGGTKPTSKFAGTPTDLSDYYTKPQTYSKIETDNKYVRLEGSIQQTITGRLKYVNPFGQTYDETQDPVANTYLTMSEVDSKLTNYVNTTNNQEINVQRYSILMLMLLDLLKQARMIHRFYWLVEMML</sequence>
<reference evidence="1 2" key="1">
    <citation type="submission" date="2019-03" db="EMBL/GenBank/DDBJ databases">
        <title>Single cell metagenomics reveals metabolic interactions within the superorganism composed of flagellate Streblomastix strix and complex community of Bacteroidetes bacteria on its surface.</title>
        <authorList>
            <person name="Treitli S.C."/>
            <person name="Kolisko M."/>
            <person name="Husnik F."/>
            <person name="Keeling P."/>
            <person name="Hampl V."/>
        </authorList>
    </citation>
    <scope>NUCLEOTIDE SEQUENCE [LARGE SCALE GENOMIC DNA]</scope>
    <source>
        <strain evidence="1">ST1C</strain>
    </source>
</reference>
<evidence type="ECO:0000313" key="2">
    <source>
        <dbReference type="Proteomes" id="UP000324800"/>
    </source>
</evidence>